<name>A0AAD7MWP4_9AGAR</name>
<organism evidence="1 2">
    <name type="scientific">Mycena maculata</name>
    <dbReference type="NCBI Taxonomy" id="230809"/>
    <lineage>
        <taxon>Eukaryota</taxon>
        <taxon>Fungi</taxon>
        <taxon>Dikarya</taxon>
        <taxon>Basidiomycota</taxon>
        <taxon>Agaricomycotina</taxon>
        <taxon>Agaricomycetes</taxon>
        <taxon>Agaricomycetidae</taxon>
        <taxon>Agaricales</taxon>
        <taxon>Marasmiineae</taxon>
        <taxon>Mycenaceae</taxon>
        <taxon>Mycena</taxon>
    </lineage>
</organism>
<sequence>MRCPLVTFVSLGPEVPYVALRTILLIIQRRPAVLKNNVKMFCCKYNDLICVKL</sequence>
<reference evidence="1" key="1">
    <citation type="submission" date="2023-03" db="EMBL/GenBank/DDBJ databases">
        <title>Massive genome expansion in bonnet fungi (Mycena s.s.) driven by repeated elements and novel gene families across ecological guilds.</title>
        <authorList>
            <consortium name="Lawrence Berkeley National Laboratory"/>
            <person name="Harder C.B."/>
            <person name="Miyauchi S."/>
            <person name="Viragh M."/>
            <person name="Kuo A."/>
            <person name="Thoen E."/>
            <person name="Andreopoulos B."/>
            <person name="Lu D."/>
            <person name="Skrede I."/>
            <person name="Drula E."/>
            <person name="Henrissat B."/>
            <person name="Morin E."/>
            <person name="Kohler A."/>
            <person name="Barry K."/>
            <person name="LaButti K."/>
            <person name="Morin E."/>
            <person name="Salamov A."/>
            <person name="Lipzen A."/>
            <person name="Mereny Z."/>
            <person name="Hegedus B."/>
            <person name="Baldrian P."/>
            <person name="Stursova M."/>
            <person name="Weitz H."/>
            <person name="Taylor A."/>
            <person name="Grigoriev I.V."/>
            <person name="Nagy L.G."/>
            <person name="Martin F."/>
            <person name="Kauserud H."/>
        </authorList>
    </citation>
    <scope>NUCLEOTIDE SEQUENCE</scope>
    <source>
        <strain evidence="1">CBHHK188m</strain>
    </source>
</reference>
<gene>
    <name evidence="1" type="ORF">DFH07DRAFT_845127</name>
</gene>
<dbReference type="Gene3D" id="1.25.10.10">
    <property type="entry name" value="Leucine-rich Repeat Variant"/>
    <property type="match status" value="1"/>
</dbReference>
<evidence type="ECO:0000313" key="2">
    <source>
        <dbReference type="Proteomes" id="UP001215280"/>
    </source>
</evidence>
<dbReference type="AlphaFoldDB" id="A0AAD7MWP4"/>
<proteinExistence type="predicted"/>
<accession>A0AAD7MWP4</accession>
<protein>
    <submittedName>
        <fullName evidence="1">Uncharacterized protein</fullName>
    </submittedName>
</protein>
<dbReference type="Proteomes" id="UP001215280">
    <property type="component" value="Unassembled WGS sequence"/>
</dbReference>
<dbReference type="EMBL" id="JARJLG010000164">
    <property type="protein sequence ID" value="KAJ7734024.1"/>
    <property type="molecule type" value="Genomic_DNA"/>
</dbReference>
<dbReference type="InterPro" id="IPR011989">
    <property type="entry name" value="ARM-like"/>
</dbReference>
<evidence type="ECO:0000313" key="1">
    <source>
        <dbReference type="EMBL" id="KAJ7734024.1"/>
    </source>
</evidence>
<keyword evidence="2" id="KW-1185">Reference proteome</keyword>
<comment type="caution">
    <text evidence="1">The sequence shown here is derived from an EMBL/GenBank/DDBJ whole genome shotgun (WGS) entry which is preliminary data.</text>
</comment>